<dbReference type="SUPFAM" id="SSF53927">
    <property type="entry name" value="Cytidine deaminase-like"/>
    <property type="match status" value="1"/>
</dbReference>
<evidence type="ECO:0000313" key="4">
    <source>
        <dbReference type="EMBL" id="KAK6622486.1"/>
    </source>
</evidence>
<dbReference type="PANTHER" id="PTHR11079">
    <property type="entry name" value="CYTOSINE DEAMINASE FAMILY MEMBER"/>
    <property type="match status" value="1"/>
</dbReference>
<organism evidence="4 5">
    <name type="scientific">Polyplax serrata</name>
    <name type="common">Common mouse louse</name>
    <dbReference type="NCBI Taxonomy" id="468196"/>
    <lineage>
        <taxon>Eukaryota</taxon>
        <taxon>Metazoa</taxon>
        <taxon>Ecdysozoa</taxon>
        <taxon>Arthropoda</taxon>
        <taxon>Hexapoda</taxon>
        <taxon>Insecta</taxon>
        <taxon>Pterygota</taxon>
        <taxon>Neoptera</taxon>
        <taxon>Paraneoptera</taxon>
        <taxon>Psocodea</taxon>
        <taxon>Troctomorpha</taxon>
        <taxon>Phthiraptera</taxon>
        <taxon>Anoplura</taxon>
        <taxon>Polyplacidae</taxon>
        <taxon>Polyplax</taxon>
    </lineage>
</organism>
<gene>
    <name evidence="4" type="ORF">RUM44_002298</name>
</gene>
<keyword evidence="1" id="KW-0819">tRNA processing</keyword>
<reference evidence="4 5" key="1">
    <citation type="submission" date="2023-09" db="EMBL/GenBank/DDBJ databases">
        <title>Genomes of two closely related lineages of the louse Polyplax serrata with different host specificities.</title>
        <authorList>
            <person name="Martinu J."/>
            <person name="Tarabai H."/>
            <person name="Stefka J."/>
            <person name="Hypsa V."/>
        </authorList>
    </citation>
    <scope>NUCLEOTIDE SEQUENCE [LARGE SCALE GENOMIC DNA]</scope>
    <source>
        <strain evidence="4">98ZLc_SE</strain>
    </source>
</reference>
<dbReference type="PROSITE" id="PS51747">
    <property type="entry name" value="CYT_DCMP_DEAMINASES_2"/>
    <property type="match status" value="1"/>
</dbReference>
<dbReference type="Pfam" id="PF00383">
    <property type="entry name" value="dCMP_cyt_deam_1"/>
    <property type="match status" value="1"/>
</dbReference>
<dbReference type="Gene3D" id="3.40.140.10">
    <property type="entry name" value="Cytidine Deaminase, domain 2"/>
    <property type="match status" value="1"/>
</dbReference>
<comment type="similarity">
    <text evidence="2">Belongs to the cytidine and deoxycytidylate deaminase family. ADAT3 subfamily.</text>
</comment>
<name>A0ABR1AMF3_POLSC</name>
<protein>
    <recommendedName>
        <fullName evidence="3">CMP/dCMP-type deaminase domain-containing protein</fullName>
    </recommendedName>
</protein>
<dbReference type="EMBL" id="JAWJWF010000047">
    <property type="protein sequence ID" value="KAK6622486.1"/>
    <property type="molecule type" value="Genomic_DNA"/>
</dbReference>
<accession>A0ABR1AMF3</accession>
<dbReference type="Proteomes" id="UP001359485">
    <property type="component" value="Unassembled WGS sequence"/>
</dbReference>
<keyword evidence="5" id="KW-1185">Reference proteome</keyword>
<comment type="caution">
    <text evidence="4">The sequence shown here is derived from an EMBL/GenBank/DDBJ whole genome shotgun (WGS) entry which is preliminary data.</text>
</comment>
<dbReference type="PANTHER" id="PTHR11079:SF156">
    <property type="entry name" value="INACTIVE TRNA-SPECIFIC ADENOSINE DEAMINASE-LIKE PROTEIN 3-RELATED"/>
    <property type="match status" value="1"/>
</dbReference>
<evidence type="ECO:0000259" key="3">
    <source>
        <dbReference type="PROSITE" id="PS51747"/>
    </source>
</evidence>
<evidence type="ECO:0000256" key="1">
    <source>
        <dbReference type="ARBA" id="ARBA00022694"/>
    </source>
</evidence>
<feature type="domain" description="CMP/dCMP-type deaminase" evidence="3">
    <location>
        <begin position="175"/>
        <end position="337"/>
    </location>
</feature>
<sequence>MAKIEDGGKGGLVIRAVMDEKYYTNVPTVDVNVAILNSSKNISKVVKKLNEILPVPRLQHLKRVKKFEGRFFVILDFVRNEEGEKEQDVENEKNTISRKRPKLDESMYLQKLKAKGVNCEELGIDGVETCQVPKEGPKTRAQYEKSMQLWPVNFHPEKKVEAMLSDTIFDDAERMHHLNSMQQVLKMADERKKNVALVVDFKSGQTIAMGYDRTEHHPLQHAVMVAVDAVASTQNGGAWDLPFDELKPSKESTPCRKDELPEGNPDSCKAFDDQAPYLCTGCDLYVEREPCVMCAMSLIHSRIARVFFHVRDAARGALVSRCQIHTIKDLNHHYEVFEIVKI</sequence>
<dbReference type="InterPro" id="IPR016193">
    <property type="entry name" value="Cytidine_deaminase-like"/>
</dbReference>
<dbReference type="InterPro" id="IPR002125">
    <property type="entry name" value="CMP_dCMP_dom"/>
</dbReference>
<evidence type="ECO:0000256" key="2">
    <source>
        <dbReference type="ARBA" id="ARBA00038160"/>
    </source>
</evidence>
<evidence type="ECO:0000313" key="5">
    <source>
        <dbReference type="Proteomes" id="UP001359485"/>
    </source>
</evidence>
<proteinExistence type="inferred from homology"/>